<dbReference type="AlphaFoldDB" id="H9M895"/>
<gene>
    <name evidence="1" type="primary">ORF112_5</name>
    <name evidence="1" type="ORF">HusqMp123</name>
</gene>
<sequence>MKLTVKYVEELLHEGKTQTTRNKKRRKARGSWLVLPTEAYFHMGKKEDNHFYCREHRTSIQQNKNNLLVKASLTETRKTAFSSSRNFKSYFSISKQPISREKLNKQLNNYLL</sequence>
<dbReference type="GeneID" id="12354528"/>
<dbReference type="EMBL" id="JQ002659">
    <property type="protein sequence ID" value="AEV55802.1"/>
    <property type="molecule type" value="Genomic_DNA"/>
</dbReference>
<reference evidence="1" key="1">
    <citation type="journal article" date="2012" name="PLoS ONE">
        <title>The Mitochondrial Genome of the Lycophyte Huperzia squarrosa: The Most Archaic Form in Vascular Plants.</title>
        <authorList>
            <person name="Liu Y."/>
            <person name="Wang B."/>
            <person name="Cui P."/>
            <person name="Li L."/>
            <person name="Xue J.Y."/>
            <person name="Yu J."/>
            <person name="Qiu Y.L."/>
        </authorList>
    </citation>
    <scope>NUCLEOTIDE SEQUENCE</scope>
</reference>
<keyword evidence="1" id="KW-0496">Mitochondrion</keyword>
<protein>
    <submittedName>
        <fullName evidence="1">Uncharacterized protein</fullName>
    </submittedName>
</protein>
<organism evidence="1">
    <name type="scientific">Phlegmariurus squarrosus</name>
    <name type="common">Rock tassel fern</name>
    <name type="synonym">Lycopodium squarrosum</name>
    <dbReference type="NCBI Taxonomy" id="73615"/>
    <lineage>
        <taxon>Eukaryota</taxon>
        <taxon>Viridiplantae</taxon>
        <taxon>Streptophyta</taxon>
        <taxon>Embryophyta</taxon>
        <taxon>Tracheophyta</taxon>
        <taxon>Lycopodiopsida</taxon>
        <taxon>Lycopodiales</taxon>
        <taxon>Lycopodiaceae</taxon>
        <taxon>Huperzioideae</taxon>
        <taxon>Phlegmariurus</taxon>
    </lineage>
</organism>
<proteinExistence type="predicted"/>
<dbReference type="RefSeq" id="YP_006234363.1">
    <property type="nucleotide sequence ID" value="NC_017755.1"/>
</dbReference>
<evidence type="ECO:0000313" key="1">
    <source>
        <dbReference type="EMBL" id="AEV55802.1"/>
    </source>
</evidence>
<geneLocation type="mitochondrion" evidence="1"/>
<name>H9M895_PHLSQ</name>
<accession>H9M895</accession>